<dbReference type="Gene3D" id="3.40.630.30">
    <property type="match status" value="1"/>
</dbReference>
<dbReference type="InterPro" id="IPR016181">
    <property type="entry name" value="Acyl_CoA_acyltransferase"/>
</dbReference>
<dbReference type="CDD" id="cd04301">
    <property type="entry name" value="NAT_SF"/>
    <property type="match status" value="1"/>
</dbReference>
<proteinExistence type="predicted"/>
<dbReference type="Pfam" id="PF00583">
    <property type="entry name" value="Acetyltransf_1"/>
    <property type="match status" value="1"/>
</dbReference>
<keyword evidence="3" id="KW-1185">Reference proteome</keyword>
<protein>
    <recommendedName>
        <fullName evidence="1">N-acetyltransferase domain-containing protein</fullName>
    </recommendedName>
</protein>
<reference evidence="3" key="1">
    <citation type="journal article" date="2019" name="Int. J. Syst. Evol. Microbiol.">
        <title>The Global Catalogue of Microorganisms (GCM) 10K type strain sequencing project: providing services to taxonomists for standard genome sequencing and annotation.</title>
        <authorList>
            <consortium name="The Broad Institute Genomics Platform"/>
            <consortium name="The Broad Institute Genome Sequencing Center for Infectious Disease"/>
            <person name="Wu L."/>
            <person name="Ma J."/>
        </authorList>
    </citation>
    <scope>NUCLEOTIDE SEQUENCE [LARGE SCALE GENOMIC DNA]</scope>
    <source>
        <strain evidence="3">NBRC 106348</strain>
    </source>
</reference>
<dbReference type="EMBL" id="BSUK01000001">
    <property type="protein sequence ID" value="GMA25203.1"/>
    <property type="molecule type" value="Genomic_DNA"/>
</dbReference>
<comment type="caution">
    <text evidence="2">The sequence shown here is derived from an EMBL/GenBank/DDBJ whole genome shotgun (WGS) entry which is preliminary data.</text>
</comment>
<dbReference type="Proteomes" id="UP001157091">
    <property type="component" value="Unassembled WGS sequence"/>
</dbReference>
<feature type="domain" description="N-acetyltransferase" evidence="1">
    <location>
        <begin position="12"/>
        <end position="172"/>
    </location>
</feature>
<dbReference type="InterPro" id="IPR000182">
    <property type="entry name" value="GNAT_dom"/>
</dbReference>
<sequence>MLDRGWFRVRRQGVSVGARATVERETEIRACGGNEQYKHQRVLDGCAHAALVFEGDDAVGWCEYGPPDELPGVYHAKELAASGDPLPDYRLTCLFVDRRHRGRGVASAALRGALALIAQAGGGVVETYPRDAPGKTSASFLYNGVRPMFEKAGFAYVRPKGTKNCIMRLTVPQS</sequence>
<evidence type="ECO:0000259" key="1">
    <source>
        <dbReference type="PROSITE" id="PS51186"/>
    </source>
</evidence>
<name>A0ABQ6I4Z4_9MICO</name>
<evidence type="ECO:0000313" key="3">
    <source>
        <dbReference type="Proteomes" id="UP001157091"/>
    </source>
</evidence>
<evidence type="ECO:0000313" key="2">
    <source>
        <dbReference type="EMBL" id="GMA25203.1"/>
    </source>
</evidence>
<gene>
    <name evidence="2" type="ORF">GCM10025864_29620</name>
</gene>
<accession>A0ABQ6I4Z4</accession>
<dbReference type="PROSITE" id="PS51186">
    <property type="entry name" value="GNAT"/>
    <property type="match status" value="1"/>
</dbReference>
<dbReference type="SUPFAM" id="SSF55729">
    <property type="entry name" value="Acyl-CoA N-acyltransferases (Nat)"/>
    <property type="match status" value="1"/>
</dbReference>
<organism evidence="2 3">
    <name type="scientific">Luteimicrobium album</name>
    <dbReference type="NCBI Taxonomy" id="1054550"/>
    <lineage>
        <taxon>Bacteria</taxon>
        <taxon>Bacillati</taxon>
        <taxon>Actinomycetota</taxon>
        <taxon>Actinomycetes</taxon>
        <taxon>Micrococcales</taxon>
        <taxon>Luteimicrobium</taxon>
    </lineage>
</organism>